<name>A0ACC3SW56_LIPKO</name>
<organism evidence="1 2">
    <name type="scientific">Lipomyces kononenkoae</name>
    <name type="common">Yeast</name>
    <dbReference type="NCBI Taxonomy" id="34357"/>
    <lineage>
        <taxon>Eukaryota</taxon>
        <taxon>Fungi</taxon>
        <taxon>Dikarya</taxon>
        <taxon>Ascomycota</taxon>
        <taxon>Saccharomycotina</taxon>
        <taxon>Lipomycetes</taxon>
        <taxon>Lipomycetales</taxon>
        <taxon>Lipomycetaceae</taxon>
        <taxon>Lipomyces</taxon>
    </lineage>
</organism>
<dbReference type="Proteomes" id="UP001433508">
    <property type="component" value="Unassembled WGS sequence"/>
</dbReference>
<reference evidence="2" key="1">
    <citation type="journal article" date="2024" name="Front. Bioeng. Biotechnol.">
        <title>Genome-scale model development and genomic sequencing of the oleaginous clade Lipomyces.</title>
        <authorList>
            <person name="Czajka J.J."/>
            <person name="Han Y."/>
            <person name="Kim J."/>
            <person name="Mondo S.J."/>
            <person name="Hofstad B.A."/>
            <person name="Robles A."/>
            <person name="Haridas S."/>
            <person name="Riley R."/>
            <person name="LaButti K."/>
            <person name="Pangilinan J."/>
            <person name="Andreopoulos W."/>
            <person name="Lipzen A."/>
            <person name="Yan J."/>
            <person name="Wang M."/>
            <person name="Ng V."/>
            <person name="Grigoriev I.V."/>
            <person name="Spatafora J.W."/>
            <person name="Magnuson J.K."/>
            <person name="Baker S.E."/>
            <person name="Pomraning K.R."/>
        </authorList>
    </citation>
    <scope>NUCLEOTIDE SEQUENCE [LARGE SCALE GENOMIC DNA]</scope>
    <source>
        <strain evidence="2">CBS 7786</strain>
    </source>
</reference>
<evidence type="ECO:0000313" key="1">
    <source>
        <dbReference type="EMBL" id="KAK9235861.1"/>
    </source>
</evidence>
<accession>A0ACC3SW56</accession>
<proteinExistence type="predicted"/>
<sequence length="1062" mass="115339">MSWAAFEGVASRNLAALLPLDEETLKDIVHYAASLSGPDEAAEHFKGLLGNEPASLDFIHGFCSRRWPPKAAQKRSGYGSDNGTTRGGGTKRVPIGAKKVSSSSGLPKPVQPGLSTQRPDIGRGYMKKAEEEDYYVGVKKDKGKSRDQESTKEPTAQPATPKPWTTTSMREPPPEPATARPAPTAPAIKVKGALASPSPATPAPLSRPDSPTDETDELWSAPPPILAKNLSIAYPSESAKEAARAKKEHATTASTPLEPVKLAAQAAPSSQAPMSAPKPSAVSKKKAEGTLTSDLATKKPTTKGTMKSGVGAALAEKNGQKSVKVHSLQEVEDAIRILESEYTDGRQRRMCDCQAQRHPLLEVAPNCLHCGKIICVKEGLGPCTYCHTPLLTKEEYDGLVTELRQERGQLKNEIHNDQSKKSTTGGNSRLTYSGSAGGQPLTTDQAMLPGLDRANDQLSNLLSFQANSVQRTRIIDNASDFELPGSGSDRWLTPTERAMQLRKQQRTLKQMEALEAKRNGRGKRVISIDLRGNKVVAEDHSETDYESEEDDDDNEDVDTTAAVTEQTGAKSAMWNPDRDNGRFIRPSYPVLKDTVSEVKDGAVAKTDEAVTLQADSDDEAMDIDNDGGAQPAAKLVTSSANLPSALKGYIDTINTDSRRSRPTRVQDDFEYDDLATTKSLFDEIGITETVDEETTEAIAQANKRLLQGIRESKYATDRDVETLIRHPSYTESTTRRPAARRNISRVAEYFLDADDDNGSAHGNNSAGPPGPRGSYPAGPMRGYGDDNDFGRSRSRGHPAYSGRAEDYNESDEDRAAPGPSSSTIVPSQKKKPNLPDDEDSTDDESPVVGKGQLTSTDRERAPTTTHAIDSESDSDDDMQDREDILDKYNQFKPKGSNNYVNPYVAPPSPSISSESDGRQDYIDDADDDQQGEDDGIEIIDEPADNTVSADDQSEKKPYGGYVGVVGNDKLSQDPDDYLKQFGISADQRKVKRWGRAKNISTPLDTDGEDGRCPVQDEAYWNAMKRADAEWIPVPSSNMVDDWNTGATKPDKESVGEDLMDLS</sequence>
<gene>
    <name evidence="1" type="ORF">V1525DRAFT_241536</name>
</gene>
<keyword evidence="2" id="KW-1185">Reference proteome</keyword>
<dbReference type="EMBL" id="MU971402">
    <property type="protein sequence ID" value="KAK9235861.1"/>
    <property type="molecule type" value="Genomic_DNA"/>
</dbReference>
<comment type="caution">
    <text evidence="1">The sequence shown here is derived from an EMBL/GenBank/DDBJ whole genome shotgun (WGS) entry which is preliminary data.</text>
</comment>
<protein>
    <submittedName>
        <fullName evidence="1">Uncharacterized protein</fullName>
    </submittedName>
</protein>
<evidence type="ECO:0000313" key="2">
    <source>
        <dbReference type="Proteomes" id="UP001433508"/>
    </source>
</evidence>